<sequence length="169" mass="20000">MADYFKQIIEDINEDETSLKYQIGRFPNDLIKISTNQTPFFAYDYLNFDIEDYSFHHPEFLHEDYRAYFSKVKKMAKLSLNELIDNHKRTEHFHINPPNKVMTELLGKIFNKPRLQPDELPFVGQFHLNTPNDGSKKAPRIHFFVGPLAVFYILLYDPFHQIYPVKTAG</sequence>
<proteinExistence type="predicted"/>
<reference evidence="1 2" key="1">
    <citation type="submission" date="2019-12" db="EMBL/GenBank/DDBJ databases">
        <title>Chitinophaga sp. strain ysch24 (GDMCC 1.1355), whole genome shotgun sequence.</title>
        <authorList>
            <person name="Zhang X."/>
        </authorList>
    </citation>
    <scope>NUCLEOTIDE SEQUENCE [LARGE SCALE GENOMIC DNA]</scope>
    <source>
        <strain evidence="2">ysch24</strain>
    </source>
</reference>
<dbReference type="AlphaFoldDB" id="A0A7K1UCV4"/>
<dbReference type="RefSeq" id="WP_157309264.1">
    <property type="nucleotide sequence ID" value="NZ_WRXN01000016.1"/>
</dbReference>
<keyword evidence="2" id="KW-1185">Reference proteome</keyword>
<comment type="caution">
    <text evidence="1">The sequence shown here is derived from an EMBL/GenBank/DDBJ whole genome shotgun (WGS) entry which is preliminary data.</text>
</comment>
<organism evidence="1 2">
    <name type="scientific">Chitinophaga tropicalis</name>
    <dbReference type="NCBI Taxonomy" id="2683588"/>
    <lineage>
        <taxon>Bacteria</taxon>
        <taxon>Pseudomonadati</taxon>
        <taxon>Bacteroidota</taxon>
        <taxon>Chitinophagia</taxon>
        <taxon>Chitinophagales</taxon>
        <taxon>Chitinophagaceae</taxon>
        <taxon>Chitinophaga</taxon>
    </lineage>
</organism>
<dbReference type="Proteomes" id="UP000461730">
    <property type="component" value="Unassembled WGS sequence"/>
</dbReference>
<name>A0A7K1UCV4_9BACT</name>
<dbReference type="EMBL" id="WRXN01000016">
    <property type="protein sequence ID" value="MVT11845.1"/>
    <property type="molecule type" value="Genomic_DNA"/>
</dbReference>
<evidence type="ECO:0000313" key="2">
    <source>
        <dbReference type="Proteomes" id="UP000461730"/>
    </source>
</evidence>
<evidence type="ECO:0000313" key="1">
    <source>
        <dbReference type="EMBL" id="MVT11845.1"/>
    </source>
</evidence>
<protein>
    <submittedName>
        <fullName evidence="1">Uncharacterized protein</fullName>
    </submittedName>
</protein>
<gene>
    <name evidence="1" type="ORF">GO493_26520</name>
</gene>
<accession>A0A7K1UCV4</accession>